<sequence length="261" mass="29782">MEGMRQIATAYYERASEEEKESAEEFFRKLDVNGDGRVSLLELKRSVGSWLSTETVFKQLDENGDGTLDFYEVLAVYYIVNKVNLHVCNGCLGLLVGPYFSCLLCLGKSPDTFDLCCNCYRRGTVAHEHSSKYLLDHHSLLAVLRSKEAEKSRQGKKEMEELREIARAHYRAGSQEVKNLAFEFFKTMDTNGDGRVDLSEFLTFMRQDGYSQMHSPYFFNELDHDGNGALDFYEDKWMLALDAFEVALSIGRISSTLCTIL</sequence>
<dbReference type="Gene3D" id="1.10.238.10">
    <property type="entry name" value="EF-hand"/>
    <property type="match status" value="2"/>
</dbReference>
<name>A0AAW2XSB2_9LAMI</name>
<accession>A0AAW2XSB2</accession>
<gene>
    <name evidence="3" type="ORF">Slati_1028400</name>
</gene>
<dbReference type="SUPFAM" id="SSF47473">
    <property type="entry name" value="EF-hand"/>
    <property type="match status" value="1"/>
</dbReference>
<feature type="domain" description="EF-hand" evidence="2">
    <location>
        <begin position="18"/>
        <end position="53"/>
    </location>
</feature>
<comment type="caution">
    <text evidence="3">The sequence shown here is derived from an EMBL/GenBank/DDBJ whole genome shotgun (WGS) entry which is preliminary data.</text>
</comment>
<evidence type="ECO:0000256" key="1">
    <source>
        <dbReference type="ARBA" id="ARBA00022837"/>
    </source>
</evidence>
<reference evidence="3" key="1">
    <citation type="submission" date="2020-06" db="EMBL/GenBank/DDBJ databases">
        <authorList>
            <person name="Li T."/>
            <person name="Hu X."/>
            <person name="Zhang T."/>
            <person name="Song X."/>
            <person name="Zhang H."/>
            <person name="Dai N."/>
            <person name="Sheng W."/>
            <person name="Hou X."/>
            <person name="Wei L."/>
        </authorList>
    </citation>
    <scope>NUCLEOTIDE SEQUENCE</scope>
    <source>
        <strain evidence="3">KEN1</strain>
        <tissue evidence="3">Leaf</tissue>
    </source>
</reference>
<evidence type="ECO:0000313" key="3">
    <source>
        <dbReference type="EMBL" id="KAL0456892.1"/>
    </source>
</evidence>
<dbReference type="Pfam" id="PF13202">
    <property type="entry name" value="EF-hand_5"/>
    <property type="match status" value="2"/>
</dbReference>
<dbReference type="SMART" id="SM00054">
    <property type="entry name" value="EFh"/>
    <property type="match status" value="3"/>
</dbReference>
<keyword evidence="1" id="KW-0106">Calcium</keyword>
<dbReference type="PROSITE" id="PS50222">
    <property type="entry name" value="EF_HAND_2"/>
    <property type="match status" value="3"/>
</dbReference>
<dbReference type="PANTHER" id="PTHR10827">
    <property type="entry name" value="RETICULOCALBIN"/>
    <property type="match status" value="1"/>
</dbReference>
<feature type="domain" description="EF-hand" evidence="2">
    <location>
        <begin position="176"/>
        <end position="211"/>
    </location>
</feature>
<organism evidence="3">
    <name type="scientific">Sesamum latifolium</name>
    <dbReference type="NCBI Taxonomy" id="2727402"/>
    <lineage>
        <taxon>Eukaryota</taxon>
        <taxon>Viridiplantae</taxon>
        <taxon>Streptophyta</taxon>
        <taxon>Embryophyta</taxon>
        <taxon>Tracheophyta</taxon>
        <taxon>Spermatophyta</taxon>
        <taxon>Magnoliopsida</taxon>
        <taxon>eudicotyledons</taxon>
        <taxon>Gunneridae</taxon>
        <taxon>Pentapetalae</taxon>
        <taxon>asterids</taxon>
        <taxon>lamiids</taxon>
        <taxon>Lamiales</taxon>
        <taxon>Pedaliaceae</taxon>
        <taxon>Sesamum</taxon>
    </lineage>
</organism>
<dbReference type="InterPro" id="IPR002048">
    <property type="entry name" value="EF_hand_dom"/>
</dbReference>
<dbReference type="GO" id="GO:0005509">
    <property type="term" value="F:calcium ion binding"/>
    <property type="evidence" value="ECO:0007669"/>
    <property type="project" value="InterPro"/>
</dbReference>
<evidence type="ECO:0000259" key="2">
    <source>
        <dbReference type="PROSITE" id="PS50222"/>
    </source>
</evidence>
<dbReference type="PANTHER" id="PTHR10827:SF86">
    <property type="entry name" value="EF-HAND DOMAIN-CONTAINING PROTEIN"/>
    <property type="match status" value="1"/>
</dbReference>
<reference evidence="3" key="2">
    <citation type="journal article" date="2024" name="Plant">
        <title>Genomic evolution and insights into agronomic trait innovations of Sesamum species.</title>
        <authorList>
            <person name="Miao H."/>
            <person name="Wang L."/>
            <person name="Qu L."/>
            <person name="Liu H."/>
            <person name="Sun Y."/>
            <person name="Le M."/>
            <person name="Wang Q."/>
            <person name="Wei S."/>
            <person name="Zheng Y."/>
            <person name="Lin W."/>
            <person name="Duan Y."/>
            <person name="Cao H."/>
            <person name="Xiong S."/>
            <person name="Wang X."/>
            <person name="Wei L."/>
            <person name="Li C."/>
            <person name="Ma Q."/>
            <person name="Ju M."/>
            <person name="Zhao R."/>
            <person name="Li G."/>
            <person name="Mu C."/>
            <person name="Tian Q."/>
            <person name="Mei H."/>
            <person name="Zhang T."/>
            <person name="Gao T."/>
            <person name="Zhang H."/>
        </authorList>
    </citation>
    <scope>NUCLEOTIDE SEQUENCE</scope>
    <source>
        <strain evidence="3">KEN1</strain>
    </source>
</reference>
<dbReference type="InterPro" id="IPR018247">
    <property type="entry name" value="EF_Hand_1_Ca_BS"/>
</dbReference>
<protein>
    <recommendedName>
        <fullName evidence="2">EF-hand domain-containing protein</fullName>
    </recommendedName>
</protein>
<dbReference type="InterPro" id="IPR011992">
    <property type="entry name" value="EF-hand-dom_pair"/>
</dbReference>
<feature type="domain" description="EF-hand" evidence="2">
    <location>
        <begin position="54"/>
        <end position="83"/>
    </location>
</feature>
<dbReference type="SUPFAM" id="SSF57850">
    <property type="entry name" value="RING/U-box"/>
    <property type="match status" value="1"/>
</dbReference>
<proteinExistence type="predicted"/>
<dbReference type="CDD" id="cd00051">
    <property type="entry name" value="EFh"/>
    <property type="match status" value="2"/>
</dbReference>
<dbReference type="PROSITE" id="PS00018">
    <property type="entry name" value="EF_HAND_1"/>
    <property type="match status" value="3"/>
</dbReference>
<dbReference type="Pfam" id="PF00036">
    <property type="entry name" value="EF-hand_1"/>
    <property type="match status" value="1"/>
</dbReference>
<dbReference type="GO" id="GO:0005783">
    <property type="term" value="C:endoplasmic reticulum"/>
    <property type="evidence" value="ECO:0007669"/>
    <property type="project" value="TreeGrafter"/>
</dbReference>
<dbReference type="AlphaFoldDB" id="A0AAW2XSB2"/>
<dbReference type="EMBL" id="JACGWN010000003">
    <property type="protein sequence ID" value="KAL0456892.1"/>
    <property type="molecule type" value="Genomic_DNA"/>
</dbReference>